<reference evidence="1" key="2">
    <citation type="journal article" date="2019" name="Gigascience">
        <title>High-quality Schistosoma haematobium genome achieved by single-molecule and long-range sequencing.</title>
        <authorList>
            <person name="Stroehlein A.J."/>
            <person name="Korhonen P.K."/>
            <person name="Chong T.M."/>
            <person name="Lim Y.L."/>
            <person name="Chan K.G."/>
            <person name="Webster B."/>
            <person name="Rollinson D."/>
            <person name="Brindley P.J."/>
            <person name="Gasser R.B."/>
            <person name="Young N.D."/>
        </authorList>
    </citation>
    <scope>NUCLEOTIDE SEQUENCE</scope>
</reference>
<name>A0A922LI50_SCHHA</name>
<keyword evidence="2" id="KW-1185">Reference proteome</keyword>
<reference evidence="1" key="4">
    <citation type="journal article" date="2022" name="PLoS Pathog.">
        <title>Chromosome-level genome of Schistosoma haematobium underpins genome-wide explorations of molecular variation.</title>
        <authorList>
            <person name="Stroehlein A.J."/>
            <person name="Korhonen P.K."/>
            <person name="Lee V.V."/>
            <person name="Ralph S.A."/>
            <person name="Mentink-Kane M."/>
            <person name="You H."/>
            <person name="McManus D.P."/>
            <person name="Tchuente L.T."/>
            <person name="Stothard J.R."/>
            <person name="Kaur P."/>
            <person name="Dudchenko O."/>
            <person name="Aiden E.L."/>
            <person name="Yang B."/>
            <person name="Yang H."/>
            <person name="Emery A.M."/>
            <person name="Webster B.L."/>
            <person name="Brindley P.J."/>
            <person name="Rollinson D."/>
            <person name="Chang B.C.H."/>
            <person name="Gasser R.B."/>
            <person name="Young N.D."/>
        </authorList>
    </citation>
    <scope>NUCLEOTIDE SEQUENCE</scope>
</reference>
<organism evidence="1 2">
    <name type="scientific">Schistosoma haematobium</name>
    <name type="common">Blood fluke</name>
    <dbReference type="NCBI Taxonomy" id="6185"/>
    <lineage>
        <taxon>Eukaryota</taxon>
        <taxon>Metazoa</taxon>
        <taxon>Spiralia</taxon>
        <taxon>Lophotrochozoa</taxon>
        <taxon>Platyhelminthes</taxon>
        <taxon>Trematoda</taxon>
        <taxon>Digenea</taxon>
        <taxon>Strigeidida</taxon>
        <taxon>Schistosomatoidea</taxon>
        <taxon>Schistosomatidae</taxon>
        <taxon>Schistosoma</taxon>
    </lineage>
</organism>
<dbReference type="KEGG" id="shx:MS3_00006299"/>
<dbReference type="RefSeq" id="XP_051067599.1">
    <property type="nucleotide sequence ID" value="XM_051214428.1"/>
</dbReference>
<protein>
    <submittedName>
        <fullName evidence="1">Uncharacterized protein</fullName>
    </submittedName>
</protein>
<dbReference type="AlphaFoldDB" id="A0A922LI50"/>
<reference evidence="1" key="1">
    <citation type="journal article" date="2012" name="Nat. Genet.">
        <title>Whole-genome sequence of Schistosoma haematobium.</title>
        <authorList>
            <person name="Young N.D."/>
            <person name="Jex A.R."/>
            <person name="Li B."/>
            <person name="Liu S."/>
            <person name="Yang L."/>
            <person name="Xiong Z."/>
            <person name="Li Y."/>
            <person name="Cantacessi C."/>
            <person name="Hall R.S."/>
            <person name="Xu X."/>
            <person name="Chen F."/>
            <person name="Wu X."/>
            <person name="Zerlotini A."/>
            <person name="Oliveira G."/>
            <person name="Hofmann A."/>
            <person name="Zhang G."/>
            <person name="Fang X."/>
            <person name="Kang Y."/>
            <person name="Campbell B.E."/>
            <person name="Loukas A."/>
            <person name="Ranganathan S."/>
            <person name="Rollinson D."/>
            <person name="Rinaldi G."/>
            <person name="Brindley P.J."/>
            <person name="Yang H."/>
            <person name="Wang J."/>
            <person name="Wang J."/>
            <person name="Gasser R.B."/>
        </authorList>
    </citation>
    <scope>NUCLEOTIDE SEQUENCE</scope>
</reference>
<accession>A0A922LI50</accession>
<dbReference type="Proteomes" id="UP000471633">
    <property type="component" value="Unassembled WGS sequence"/>
</dbReference>
<proteinExistence type="predicted"/>
<sequence length="364" mass="41301">MAISLEQLRLILQHQQKLLALQQQLLSTLFTRPENKKSVYDAVTDISEAYPVEGSNPFRPESERNICNVSGSQQENTVLNAHKAVAIRDDQEPDPVDEARSPELNETLLVLSSSENKFQLEQNYGPRDISRKSYGDSYSENNCSDTMNPNIPNVTQNHCETEIYIESAYPISNDNVSDMGSQNNACNFDEISYKNEEDISAESNYGQKSNLILLDVDFRNDPLSTDEISNGFESNASEDLNSDLKSKVVHYHLVISGGSDIQCKKHRLNKVLLFVTWIYKDPTLFRGGGECWRIKSYAYFFFKKKSKRREQTRQSLCKKKVIILYCLDDGLIESTSQSLSCSWTLAPDPTNRLKGEVLAGHRLD</sequence>
<dbReference type="EMBL" id="AMPZ03000004">
    <property type="protein sequence ID" value="KAH9584841.1"/>
    <property type="molecule type" value="Genomic_DNA"/>
</dbReference>
<gene>
    <name evidence="1" type="ORF">MS3_00006299</name>
</gene>
<evidence type="ECO:0000313" key="1">
    <source>
        <dbReference type="EMBL" id="KAH9584841.1"/>
    </source>
</evidence>
<dbReference type="GeneID" id="75577515"/>
<reference evidence="1" key="3">
    <citation type="submission" date="2021-06" db="EMBL/GenBank/DDBJ databases">
        <title>Chromosome-level genome assembly for S. haematobium.</title>
        <authorList>
            <person name="Stroehlein A.J."/>
        </authorList>
    </citation>
    <scope>NUCLEOTIDE SEQUENCE</scope>
</reference>
<evidence type="ECO:0000313" key="2">
    <source>
        <dbReference type="Proteomes" id="UP000471633"/>
    </source>
</evidence>
<comment type="caution">
    <text evidence="1">The sequence shown here is derived from an EMBL/GenBank/DDBJ whole genome shotgun (WGS) entry which is preliminary data.</text>
</comment>
<dbReference type="CTD" id="75577515"/>